<name>A0A1V4IDK1_9CLOT</name>
<feature type="transmembrane region" description="Helical" evidence="1">
    <location>
        <begin position="172"/>
        <end position="197"/>
    </location>
</feature>
<feature type="transmembrane region" description="Helical" evidence="1">
    <location>
        <begin position="143"/>
        <end position="160"/>
    </location>
</feature>
<dbReference type="RefSeq" id="WP_079427732.1">
    <property type="nucleotide sequence ID" value="NZ_MZGV01000074.1"/>
</dbReference>
<gene>
    <name evidence="2" type="ORF">CLORY_39530</name>
</gene>
<keyword evidence="3" id="KW-1185">Reference proteome</keyword>
<dbReference type="Pfam" id="PF13346">
    <property type="entry name" value="ABC2_membrane_5"/>
    <property type="match status" value="1"/>
</dbReference>
<keyword evidence="1" id="KW-0812">Transmembrane</keyword>
<feature type="transmembrane region" description="Helical" evidence="1">
    <location>
        <begin position="38"/>
        <end position="57"/>
    </location>
</feature>
<dbReference type="PANTHER" id="PTHR41309">
    <property type="entry name" value="MEMBRANE PROTEIN-RELATED"/>
    <property type="match status" value="1"/>
</dbReference>
<proteinExistence type="predicted"/>
<protein>
    <recommendedName>
        <fullName evidence="4">ABC-2 family transporter protein</fullName>
    </recommendedName>
</protein>
<sequence length="202" mass="23141">MMGLLLKDLINLKKNFMISSLAIVYVFFQCIFYKDTSMFNMMIVLILIFAPMISISYDERSNWDRYALSMPLSKTDIVTSKYILGILLNAIAFIINMIFNLMGTSIGLHSNYLLALTFTSAGILFIAVYLPIIFKFDSEKGRYIFLIIYIMPFILGYLMFKNNIMPSHQTINVLLVMFPFISLAAYVISAGISITIYSKKEQ</sequence>
<keyword evidence="1" id="KW-1133">Transmembrane helix</keyword>
<evidence type="ECO:0000313" key="2">
    <source>
        <dbReference type="EMBL" id="OPJ57725.1"/>
    </source>
</evidence>
<keyword evidence="1" id="KW-0472">Membrane</keyword>
<dbReference type="STRING" id="1450648.CLORY_39530"/>
<feature type="transmembrane region" description="Helical" evidence="1">
    <location>
        <begin position="78"/>
        <end position="99"/>
    </location>
</feature>
<organism evidence="2 3">
    <name type="scientific">Clostridium oryzae</name>
    <dbReference type="NCBI Taxonomy" id="1450648"/>
    <lineage>
        <taxon>Bacteria</taxon>
        <taxon>Bacillati</taxon>
        <taxon>Bacillota</taxon>
        <taxon>Clostridia</taxon>
        <taxon>Eubacteriales</taxon>
        <taxon>Clostridiaceae</taxon>
        <taxon>Clostridium</taxon>
    </lineage>
</organism>
<dbReference type="EMBL" id="MZGV01000074">
    <property type="protein sequence ID" value="OPJ57725.1"/>
    <property type="molecule type" value="Genomic_DNA"/>
</dbReference>
<dbReference type="PANTHER" id="PTHR41309:SF2">
    <property type="entry name" value="MEMBRANE PROTEIN"/>
    <property type="match status" value="1"/>
</dbReference>
<evidence type="ECO:0000256" key="1">
    <source>
        <dbReference type="SAM" id="Phobius"/>
    </source>
</evidence>
<dbReference type="InterPro" id="IPR025699">
    <property type="entry name" value="ABC2_memb-like"/>
</dbReference>
<feature type="transmembrane region" description="Helical" evidence="1">
    <location>
        <begin position="111"/>
        <end position="131"/>
    </location>
</feature>
<evidence type="ECO:0008006" key="4">
    <source>
        <dbReference type="Google" id="ProtNLM"/>
    </source>
</evidence>
<dbReference type="Proteomes" id="UP000190080">
    <property type="component" value="Unassembled WGS sequence"/>
</dbReference>
<dbReference type="AlphaFoldDB" id="A0A1V4IDK1"/>
<dbReference type="OrthoDB" id="1655186at2"/>
<comment type="caution">
    <text evidence="2">The sequence shown here is derived from an EMBL/GenBank/DDBJ whole genome shotgun (WGS) entry which is preliminary data.</text>
</comment>
<accession>A0A1V4IDK1</accession>
<reference evidence="2 3" key="1">
    <citation type="submission" date="2017-03" db="EMBL/GenBank/DDBJ databases">
        <title>Genome sequence of Clostridium oryzae DSM 28571.</title>
        <authorList>
            <person name="Poehlein A."/>
            <person name="Daniel R."/>
        </authorList>
    </citation>
    <scope>NUCLEOTIDE SEQUENCE [LARGE SCALE GENOMIC DNA]</scope>
    <source>
        <strain evidence="2 3">DSM 28571</strain>
    </source>
</reference>
<evidence type="ECO:0000313" key="3">
    <source>
        <dbReference type="Proteomes" id="UP000190080"/>
    </source>
</evidence>
<feature type="transmembrane region" description="Helical" evidence="1">
    <location>
        <begin position="12"/>
        <end position="32"/>
    </location>
</feature>